<evidence type="ECO:0000313" key="2">
    <source>
        <dbReference type="Proteomes" id="UP000237347"/>
    </source>
</evidence>
<dbReference type="Proteomes" id="UP000237347">
    <property type="component" value="Unassembled WGS sequence"/>
</dbReference>
<keyword evidence="2" id="KW-1185">Reference proteome</keyword>
<comment type="caution">
    <text evidence="1">The sequence shown here is derived from an EMBL/GenBank/DDBJ whole genome shotgun (WGS) entry which is preliminary data.</text>
</comment>
<dbReference type="AlphaFoldDB" id="A0AAW0LE73"/>
<protein>
    <recommendedName>
        <fullName evidence="3">CCHC-type domain-containing protein</fullName>
    </recommendedName>
</protein>
<name>A0AAW0LE73_QUESU</name>
<gene>
    <name evidence="1" type="ORF">CFP56_002908</name>
</gene>
<evidence type="ECO:0008006" key="3">
    <source>
        <dbReference type="Google" id="ProtNLM"/>
    </source>
</evidence>
<organism evidence="1 2">
    <name type="scientific">Quercus suber</name>
    <name type="common">Cork oak</name>
    <dbReference type="NCBI Taxonomy" id="58331"/>
    <lineage>
        <taxon>Eukaryota</taxon>
        <taxon>Viridiplantae</taxon>
        <taxon>Streptophyta</taxon>
        <taxon>Embryophyta</taxon>
        <taxon>Tracheophyta</taxon>
        <taxon>Spermatophyta</taxon>
        <taxon>Magnoliopsida</taxon>
        <taxon>eudicotyledons</taxon>
        <taxon>Gunneridae</taxon>
        <taxon>Pentapetalae</taxon>
        <taxon>rosids</taxon>
        <taxon>fabids</taxon>
        <taxon>Fagales</taxon>
        <taxon>Fagaceae</taxon>
        <taxon>Quercus</taxon>
    </lineage>
</organism>
<sequence length="93" mass="10660">MANPLPKRVKIGSFWQDIVYENVLELYYRCGKVGHKDVHCSKAREGATNTSTHAVTLCWIMGWLRMTILTSHGKQCRLVDLNQVGPIRKRLYG</sequence>
<reference evidence="1 2" key="1">
    <citation type="journal article" date="2018" name="Sci. Data">
        <title>The draft genome sequence of cork oak.</title>
        <authorList>
            <person name="Ramos A.M."/>
            <person name="Usie A."/>
            <person name="Barbosa P."/>
            <person name="Barros P.M."/>
            <person name="Capote T."/>
            <person name="Chaves I."/>
            <person name="Simoes F."/>
            <person name="Abreu I."/>
            <person name="Carrasquinho I."/>
            <person name="Faro C."/>
            <person name="Guimaraes J.B."/>
            <person name="Mendonca D."/>
            <person name="Nobrega F."/>
            <person name="Rodrigues L."/>
            <person name="Saibo N.J.M."/>
            <person name="Varela M.C."/>
            <person name="Egas C."/>
            <person name="Matos J."/>
            <person name="Miguel C.M."/>
            <person name="Oliveira M.M."/>
            <person name="Ricardo C.P."/>
            <person name="Goncalves S."/>
        </authorList>
    </citation>
    <scope>NUCLEOTIDE SEQUENCE [LARGE SCALE GENOMIC DNA]</scope>
    <source>
        <strain evidence="2">cv. HL8</strain>
    </source>
</reference>
<proteinExistence type="predicted"/>
<dbReference type="EMBL" id="PKMF04000113">
    <property type="protein sequence ID" value="KAK7849460.1"/>
    <property type="molecule type" value="Genomic_DNA"/>
</dbReference>
<evidence type="ECO:0000313" key="1">
    <source>
        <dbReference type="EMBL" id="KAK7849460.1"/>
    </source>
</evidence>
<accession>A0AAW0LE73</accession>